<keyword evidence="2" id="KW-1185">Reference proteome</keyword>
<dbReference type="eggNOG" id="COG0456">
    <property type="taxonomic scope" value="Bacteria"/>
</dbReference>
<evidence type="ECO:0000313" key="1">
    <source>
        <dbReference type="EMBL" id="UNO47273.1"/>
    </source>
</evidence>
<dbReference type="KEGG" id="aaco:K1I37_11055"/>
<dbReference type="PANTHER" id="PTHR43415:SF3">
    <property type="entry name" value="GNAT-FAMILY ACETYLTRANSFERASE"/>
    <property type="match status" value="1"/>
</dbReference>
<dbReference type="PROSITE" id="PS51186">
    <property type="entry name" value="GNAT"/>
    <property type="match status" value="1"/>
</dbReference>
<dbReference type="STRING" id="1356854.N007_20500"/>
<dbReference type="EMBL" id="CP080467">
    <property type="protein sequence ID" value="UNO47273.1"/>
    <property type="molecule type" value="Genomic_DNA"/>
</dbReference>
<dbReference type="InterPro" id="IPR000182">
    <property type="entry name" value="GNAT_dom"/>
</dbReference>
<evidence type="ECO:0000313" key="2">
    <source>
        <dbReference type="Proteomes" id="UP000829401"/>
    </source>
</evidence>
<dbReference type="AlphaFoldDB" id="T0CIH7"/>
<dbReference type="PANTHER" id="PTHR43415">
    <property type="entry name" value="SPERMIDINE N(1)-ACETYLTRANSFERASE"/>
    <property type="match status" value="1"/>
</dbReference>
<organism evidence="1 2">
    <name type="scientific">Alicyclobacillus acidoterrestris (strain ATCC 49025 / DSM 3922 / CIP 106132 / NCIMB 13137 / GD3B)</name>
    <dbReference type="NCBI Taxonomy" id="1356854"/>
    <lineage>
        <taxon>Bacteria</taxon>
        <taxon>Bacillati</taxon>
        <taxon>Bacillota</taxon>
        <taxon>Bacilli</taxon>
        <taxon>Bacillales</taxon>
        <taxon>Alicyclobacillaceae</taxon>
        <taxon>Alicyclobacillus</taxon>
    </lineage>
</organism>
<accession>A0A9E7CUQ9</accession>
<dbReference type="CDD" id="cd04301">
    <property type="entry name" value="NAT_SF"/>
    <property type="match status" value="1"/>
</dbReference>
<dbReference type="RefSeq" id="WP_021295299.1">
    <property type="nucleotide sequence ID" value="NZ_AURB01000056.1"/>
</dbReference>
<dbReference type="OrthoDB" id="948250at2"/>
<name>T0CIH7_ALIAG</name>
<proteinExistence type="predicted"/>
<sequence length="181" mass="20535">MIIENQEFLVNGLTYTIRSAVKSDAKKLSELRLQIDGQTENLDREPGEGFLDVPGFESVIHTDSVRPRNLFLVAVTGNRIVGFSRCEGTYLKRFSYKVEFGICVLKEFWGCGIGKNLMKQSIAWVDSNGIKKMTLNVLETNTRAIAMYKRLGFEIEGTLRKDKILSDGKYYSTIVMGRFND</sequence>
<accession>T0CIH7</accession>
<gene>
    <name evidence="1" type="ORF">K1I37_11055</name>
</gene>
<protein>
    <submittedName>
        <fullName evidence="1">GNAT family N-acetyltransferase</fullName>
    </submittedName>
</protein>
<dbReference type="GO" id="GO:0016747">
    <property type="term" value="F:acyltransferase activity, transferring groups other than amino-acyl groups"/>
    <property type="evidence" value="ECO:0007669"/>
    <property type="project" value="InterPro"/>
</dbReference>
<dbReference type="InterPro" id="IPR016181">
    <property type="entry name" value="Acyl_CoA_acyltransferase"/>
</dbReference>
<reference evidence="2" key="1">
    <citation type="journal article" date="2022" name="G3 (Bethesda)">
        <title>Unveiling the complete genome sequence of Alicyclobacillus acidoterrestris DSM 3922T, a taint-producing strain.</title>
        <authorList>
            <person name="Leonardo I.C."/>
            <person name="Barreto Crespo M.T."/>
            <person name="Gaspar F.B."/>
        </authorList>
    </citation>
    <scope>NUCLEOTIDE SEQUENCE [LARGE SCALE GENOMIC DNA]</scope>
    <source>
        <strain evidence="2">DSM 3922</strain>
    </source>
</reference>
<dbReference type="SUPFAM" id="SSF55729">
    <property type="entry name" value="Acyl-CoA N-acyltransferases (Nat)"/>
    <property type="match status" value="1"/>
</dbReference>
<dbReference type="Pfam" id="PF00583">
    <property type="entry name" value="Acetyltransf_1"/>
    <property type="match status" value="1"/>
</dbReference>
<dbReference type="Proteomes" id="UP000829401">
    <property type="component" value="Chromosome"/>
</dbReference>
<dbReference type="Gene3D" id="3.40.630.30">
    <property type="match status" value="1"/>
</dbReference>